<gene>
    <name evidence="3" type="ORF">GR183_15595</name>
</gene>
<dbReference type="RefSeq" id="WP_160776574.1">
    <property type="nucleotide sequence ID" value="NZ_WUMV01000007.1"/>
</dbReference>
<dbReference type="CDD" id="cd05233">
    <property type="entry name" value="SDR_c"/>
    <property type="match status" value="1"/>
</dbReference>
<dbReference type="Pfam" id="PF13561">
    <property type="entry name" value="adh_short_C2"/>
    <property type="match status" value="1"/>
</dbReference>
<dbReference type="PANTHER" id="PTHR43943:SF2">
    <property type="entry name" value="DEHYDROGENASE_REDUCTASE 4"/>
    <property type="match status" value="1"/>
</dbReference>
<name>A0A7X3LWH8_9HYPH</name>
<evidence type="ECO:0000259" key="2">
    <source>
        <dbReference type="SMART" id="SM00822"/>
    </source>
</evidence>
<evidence type="ECO:0000313" key="3">
    <source>
        <dbReference type="EMBL" id="MXN66338.1"/>
    </source>
</evidence>
<dbReference type="GO" id="GO:0047936">
    <property type="term" value="F:glucose 1-dehydrogenase [NAD(P)+] activity"/>
    <property type="evidence" value="ECO:0007669"/>
    <property type="project" value="UniProtKB-EC"/>
</dbReference>
<protein>
    <submittedName>
        <fullName evidence="3">Glucose 1-dehydrogenase</fullName>
        <ecNumber evidence="3">1.1.1.47</ecNumber>
    </submittedName>
</protein>
<dbReference type="EC" id="1.1.1.47" evidence="3"/>
<evidence type="ECO:0000313" key="4">
    <source>
        <dbReference type="Proteomes" id="UP000433101"/>
    </source>
</evidence>
<dbReference type="InterPro" id="IPR057326">
    <property type="entry name" value="KR_dom"/>
</dbReference>
<organism evidence="3 4">
    <name type="scientific">Stappia sediminis</name>
    <dbReference type="NCBI Taxonomy" id="2692190"/>
    <lineage>
        <taxon>Bacteria</taxon>
        <taxon>Pseudomonadati</taxon>
        <taxon>Pseudomonadota</taxon>
        <taxon>Alphaproteobacteria</taxon>
        <taxon>Hyphomicrobiales</taxon>
        <taxon>Stappiaceae</taxon>
        <taxon>Stappia</taxon>
    </lineage>
</organism>
<evidence type="ECO:0000256" key="1">
    <source>
        <dbReference type="ARBA" id="ARBA00006484"/>
    </source>
</evidence>
<comment type="caution">
    <text evidence="3">The sequence shown here is derived from an EMBL/GenBank/DDBJ whole genome shotgun (WGS) entry which is preliminary data.</text>
</comment>
<feature type="domain" description="Ketoreductase" evidence="2">
    <location>
        <begin position="11"/>
        <end position="180"/>
    </location>
</feature>
<dbReference type="InterPro" id="IPR002347">
    <property type="entry name" value="SDR_fam"/>
</dbReference>
<dbReference type="PANTHER" id="PTHR43943">
    <property type="entry name" value="DEHYDROGENASE/REDUCTASE (SDR FAMILY) MEMBER 4"/>
    <property type="match status" value="1"/>
</dbReference>
<proteinExistence type="inferred from homology"/>
<dbReference type="EMBL" id="WUMV01000007">
    <property type="protein sequence ID" value="MXN66338.1"/>
    <property type="molecule type" value="Genomic_DNA"/>
</dbReference>
<dbReference type="InterPro" id="IPR036291">
    <property type="entry name" value="NAD(P)-bd_dom_sf"/>
</dbReference>
<accession>A0A7X3LWH8</accession>
<dbReference type="Gene3D" id="3.40.50.720">
    <property type="entry name" value="NAD(P)-binding Rossmann-like Domain"/>
    <property type="match status" value="1"/>
</dbReference>
<dbReference type="SMART" id="SM00822">
    <property type="entry name" value="PKS_KR"/>
    <property type="match status" value="1"/>
</dbReference>
<reference evidence="3 4" key="1">
    <citation type="submission" date="2019-12" db="EMBL/GenBank/DDBJ databases">
        <authorList>
            <person name="Li M."/>
        </authorList>
    </citation>
    <scope>NUCLEOTIDE SEQUENCE [LARGE SCALE GENOMIC DNA]</scope>
    <source>
        <strain evidence="3 4">GBMRC 2046</strain>
    </source>
</reference>
<dbReference type="FunFam" id="3.40.50.720:FF:000084">
    <property type="entry name" value="Short-chain dehydrogenase reductase"/>
    <property type="match status" value="1"/>
</dbReference>
<dbReference type="SUPFAM" id="SSF51735">
    <property type="entry name" value="NAD(P)-binding Rossmann-fold domains"/>
    <property type="match status" value="1"/>
</dbReference>
<dbReference type="NCBIfam" id="NF005559">
    <property type="entry name" value="PRK07231.1"/>
    <property type="match status" value="1"/>
</dbReference>
<keyword evidence="4" id="KW-1185">Reference proteome</keyword>
<sequence>MPSALFDLSGKVALVTGSTRGIGRAIAEEMAAAGAHVVISSRTVQACEDVAASIRASGGKALPVAANISRDGDIERLVSETEKEWSAPDILVCNAAVNPYYGPFLETPDDVFDKTIAVNIRANMKLAARTFPGMAAKGGGAAVVISSIAAFKGSNMLGLYALTKAADAQLVRNLAVAYGRDNIRVNGIAPAVVRTDFARTLWEDPEREARLVKSYPLGRIGEPEDVAGAAVFLASRAGGWMTGQTLIIDGGWQIADGST</sequence>
<dbReference type="PRINTS" id="PR00081">
    <property type="entry name" value="GDHRDH"/>
</dbReference>
<dbReference type="AlphaFoldDB" id="A0A7X3LWH8"/>
<comment type="similarity">
    <text evidence="1">Belongs to the short-chain dehydrogenases/reductases (SDR) family.</text>
</comment>
<keyword evidence="3" id="KW-0560">Oxidoreductase</keyword>
<dbReference type="Proteomes" id="UP000433101">
    <property type="component" value="Unassembled WGS sequence"/>
</dbReference>